<dbReference type="InterPro" id="IPR011006">
    <property type="entry name" value="CheY-like_superfamily"/>
</dbReference>
<keyword evidence="2" id="KW-1185">Reference proteome</keyword>
<evidence type="ECO:0000313" key="2">
    <source>
        <dbReference type="Proteomes" id="UP000034883"/>
    </source>
</evidence>
<keyword evidence="1" id="KW-0808">Transferase</keyword>
<dbReference type="GO" id="GO:0008168">
    <property type="term" value="F:methyltransferase activity"/>
    <property type="evidence" value="ECO:0007669"/>
    <property type="project" value="UniProtKB-KW"/>
</dbReference>
<dbReference type="GO" id="GO:0032259">
    <property type="term" value="P:methylation"/>
    <property type="evidence" value="ECO:0007669"/>
    <property type="project" value="UniProtKB-KW"/>
</dbReference>
<dbReference type="RefSeq" id="WP_053237451.1">
    <property type="nucleotide sequence ID" value="NZ_CP011125.1"/>
</dbReference>
<dbReference type="STRING" id="927083.DB32_007640"/>
<keyword evidence="1" id="KW-0489">Methyltransferase</keyword>
<dbReference type="Gene3D" id="3.40.50.2300">
    <property type="match status" value="1"/>
</dbReference>
<dbReference type="AlphaFoldDB" id="A0A0F6YLZ6"/>
<sequence>MSAEDRAGLQVIDRKARGRAVQRDPAIAISGLVREEDARASSEGGVDRHVGKPLDPIELAREIARMIGPPSDVTRAPS</sequence>
<dbReference type="EMBL" id="CP011125">
    <property type="protein sequence ID" value="AKF10491.1"/>
    <property type="molecule type" value="Genomic_DNA"/>
</dbReference>
<protein>
    <submittedName>
        <fullName evidence="1">Chemotaxis protein methyltransferase CheR</fullName>
    </submittedName>
</protein>
<evidence type="ECO:0000313" key="1">
    <source>
        <dbReference type="EMBL" id="AKF10491.1"/>
    </source>
</evidence>
<reference evidence="1 2" key="1">
    <citation type="submission" date="2015-03" db="EMBL/GenBank/DDBJ databases">
        <title>Genome assembly of Sandaracinus amylolyticus DSM 53668.</title>
        <authorList>
            <person name="Sharma G."/>
            <person name="Subramanian S."/>
        </authorList>
    </citation>
    <scope>NUCLEOTIDE SEQUENCE [LARGE SCALE GENOMIC DNA]</scope>
    <source>
        <strain evidence="1 2">DSM 53668</strain>
    </source>
</reference>
<dbReference type="SUPFAM" id="SSF52172">
    <property type="entry name" value="CheY-like"/>
    <property type="match status" value="1"/>
</dbReference>
<dbReference type="Proteomes" id="UP000034883">
    <property type="component" value="Chromosome"/>
</dbReference>
<gene>
    <name evidence="1" type="ORF">DB32_007640</name>
</gene>
<organism evidence="1 2">
    <name type="scientific">Sandaracinus amylolyticus</name>
    <dbReference type="NCBI Taxonomy" id="927083"/>
    <lineage>
        <taxon>Bacteria</taxon>
        <taxon>Pseudomonadati</taxon>
        <taxon>Myxococcota</taxon>
        <taxon>Polyangia</taxon>
        <taxon>Polyangiales</taxon>
        <taxon>Sandaracinaceae</taxon>
        <taxon>Sandaracinus</taxon>
    </lineage>
</organism>
<dbReference type="KEGG" id="samy:DB32_007640"/>
<proteinExistence type="predicted"/>
<name>A0A0F6YLZ6_9BACT</name>
<accession>A0A0F6YLZ6</accession>